<protein>
    <submittedName>
        <fullName evidence="1">Uncharacterized protein</fullName>
    </submittedName>
</protein>
<dbReference type="KEGG" id="vg:14295979"/>
<dbReference type="Proteomes" id="UP000002905">
    <property type="component" value="Segment"/>
</dbReference>
<dbReference type="RefSeq" id="YP_007236329.2">
    <property type="nucleotide sequence ID" value="NC_019911.2"/>
</dbReference>
<gene>
    <name evidence="1" type="primary">g26</name>
    <name evidence="1" type="ORF">BN109_023</name>
</gene>
<keyword evidence="2" id="KW-1185">Reference proteome</keyword>
<organism evidence="1 2">
    <name type="scientific">Yersinia phage phi80-18</name>
    <dbReference type="NCBI Taxonomy" id="1206559"/>
    <lineage>
        <taxon>Viruses</taxon>
        <taxon>Duplodnaviria</taxon>
        <taxon>Heunggongvirae</taxon>
        <taxon>Uroviricota</taxon>
        <taxon>Caudoviricetes</taxon>
        <taxon>Autographivirales</taxon>
        <taxon>Autonotataviridae</taxon>
        <taxon>Melnykvirinae</taxon>
        <taxon>Pokrovskaiavirus</taxon>
        <taxon>Pokrovskaiavirus pv8018</taxon>
    </lineage>
</organism>
<accession>I7LET8</accession>
<name>I7LET8_9CAUD</name>
<dbReference type="EMBL" id="HE956710">
    <property type="protein sequence ID" value="CCI88862.2"/>
    <property type="molecule type" value="Genomic_DNA"/>
</dbReference>
<reference evidence="1 2" key="1">
    <citation type="submission" date="2012-06" db="EMBL/GenBank/DDBJ databases">
        <title>Genomic characterization of five bacteriophages specific for Yersinia species.</title>
        <authorList>
            <person name="Skurnik M."/>
            <person name="Nawaz A."/>
            <person name="Happonen L."/>
            <person name="Butcher S."/>
            <person name="Mattinen L."/>
        </authorList>
    </citation>
    <scope>NUCLEOTIDE SEQUENCE [LARGE SCALE GENOMIC DNA]</scope>
</reference>
<dbReference type="GeneID" id="14295979"/>
<evidence type="ECO:0000313" key="1">
    <source>
        <dbReference type="EMBL" id="CCI88862.2"/>
    </source>
</evidence>
<evidence type="ECO:0000313" key="2">
    <source>
        <dbReference type="Proteomes" id="UP000002905"/>
    </source>
</evidence>
<sequence>MQELQVSLKVKVSSLDSLALQSERLKRVMSWLSQDSLLKKGELSQHTLKSLLGELLKYDSCSVTVKEVSDTQVSTAGTLTNKDWHVAEIDGMLCWVEDQRNGHHEWREIHRALTKSEVQKYEHSTNH</sequence>
<proteinExistence type="predicted"/>